<dbReference type="PANTHER" id="PTHR28027">
    <property type="entry name" value="TRANSCRIPTIONAL REGULATOR MIT1"/>
    <property type="match status" value="1"/>
</dbReference>
<dbReference type="OrthoDB" id="5101022at2759"/>
<evidence type="ECO:0000256" key="2">
    <source>
        <dbReference type="SAM" id="MobiDB-lite"/>
    </source>
</evidence>
<keyword evidence="4" id="KW-1185">Reference proteome</keyword>
<organism evidence="3 4">
    <name type="scientific">Fusarium piperis</name>
    <dbReference type="NCBI Taxonomy" id="1435070"/>
    <lineage>
        <taxon>Eukaryota</taxon>
        <taxon>Fungi</taxon>
        <taxon>Dikarya</taxon>
        <taxon>Ascomycota</taxon>
        <taxon>Pezizomycotina</taxon>
        <taxon>Sordariomycetes</taxon>
        <taxon>Hypocreomycetidae</taxon>
        <taxon>Hypocreales</taxon>
        <taxon>Nectriaceae</taxon>
        <taxon>Fusarium</taxon>
        <taxon>Fusarium solani species complex</taxon>
    </lineage>
</organism>
<dbReference type="PANTHER" id="PTHR28027:SF2">
    <property type="entry name" value="TRANSCRIPTIONAL REGULATOR MIT1"/>
    <property type="match status" value="1"/>
</dbReference>
<evidence type="ECO:0000256" key="1">
    <source>
        <dbReference type="ARBA" id="ARBA00008359"/>
    </source>
</evidence>
<evidence type="ECO:0000313" key="3">
    <source>
        <dbReference type="EMBL" id="KAJ4322078.1"/>
    </source>
</evidence>
<accession>A0A9W9BQN8</accession>
<dbReference type="EMBL" id="JAPEUR010000087">
    <property type="protein sequence ID" value="KAJ4322078.1"/>
    <property type="molecule type" value="Genomic_DNA"/>
</dbReference>
<name>A0A9W9BQN8_9HYPO</name>
<feature type="compositionally biased region" description="Polar residues" evidence="2">
    <location>
        <begin position="107"/>
        <end position="117"/>
    </location>
</feature>
<dbReference type="InterPro" id="IPR018608">
    <property type="entry name" value="Gti1/Pac2"/>
</dbReference>
<feature type="region of interest" description="Disordered" evidence="2">
    <location>
        <begin position="97"/>
        <end position="123"/>
    </location>
</feature>
<dbReference type="Pfam" id="PF09729">
    <property type="entry name" value="Gti1_Pac2"/>
    <property type="match status" value="1"/>
</dbReference>
<dbReference type="Proteomes" id="UP001140502">
    <property type="component" value="Unassembled WGS sequence"/>
</dbReference>
<comment type="similarity">
    <text evidence="1">Belongs to the MIT1/WOR1 family.</text>
</comment>
<dbReference type="GO" id="GO:0003677">
    <property type="term" value="F:DNA binding"/>
    <property type="evidence" value="ECO:0007669"/>
    <property type="project" value="TreeGrafter"/>
</dbReference>
<sequence>MSDPLTPTFQGYVDTTLDALILFEACLSGTLSHATRRPNGGDLIQSGDVFIYNDKSSGIKRWTDGKFWSPSRILDNFLVYRELERFVDGKLVERKQASKKRKKMGSSAISKPQSHLDTNNKDRPLIGSLVDSYDFEPNGLVKKTIKITYQNGSHRLVSYYRCEDVKQGRLFTPSKHDMLQSIIPRKELMEQNFKVPLDSTSVDSTYGHSYHQVPMEFIQWDGTTTGYSTNFMASYDPNQQFPMQLQQEQQQFAMLWPYY</sequence>
<gene>
    <name evidence="3" type="primary">sge1_1</name>
    <name evidence="3" type="ORF">N0V84_005016</name>
</gene>
<comment type="caution">
    <text evidence="3">The sequence shown here is derived from an EMBL/GenBank/DDBJ whole genome shotgun (WGS) entry which is preliminary data.</text>
</comment>
<proteinExistence type="inferred from homology"/>
<reference evidence="3" key="1">
    <citation type="submission" date="2022-10" db="EMBL/GenBank/DDBJ databases">
        <title>Tapping the CABI collections for fungal endophytes: first genome assemblies for Collariella, Neodidymelliopsis, Ascochyta clinopodiicola, Didymella pomorum, Didymosphaeria variabile, Neocosmospora piperis and Neocucurbitaria cava.</title>
        <authorList>
            <person name="Hill R."/>
        </authorList>
    </citation>
    <scope>NUCLEOTIDE SEQUENCE</scope>
    <source>
        <strain evidence="3">IMI 366586</strain>
    </source>
</reference>
<dbReference type="AlphaFoldDB" id="A0A9W9BQN8"/>
<protein>
    <submittedName>
        <fullName evidence="3">Global transcription regulator sge1</fullName>
    </submittedName>
</protein>
<evidence type="ECO:0000313" key="4">
    <source>
        <dbReference type="Proteomes" id="UP001140502"/>
    </source>
</evidence>